<dbReference type="GO" id="GO:0000976">
    <property type="term" value="F:transcription cis-regulatory region binding"/>
    <property type="evidence" value="ECO:0007669"/>
    <property type="project" value="TreeGrafter"/>
</dbReference>
<sequence>MMEDRPIRIARGKRVTIADLAREAGVSVATVDRVLNVRLPVREETAQRVHAAAHAIGYHAAGLIKQRLQQHLPHYKLGFILRKPTHDFYQDFARKIEESVSMAKSFHGLPIIEFAQSHLPRDLLPLLKDLGSRCQAIAMVAADHPKITASVEELKAKGIPVFSLLSDFADGVREGYIGLNNSKVGRTAAWVFSKTAKRPGKVAVFVGSHRFQAHATRETAFRAYFRENAPKFEVLDALVNLDERQLTYEKLLDLMQREPELVGFYMAGGGIEGAISALREEGSGQDLVAIVSEMTPQSRGALADDILTMAVGTPMRRLCQELIMAMERAIKAGVAESPGQTFLPFDIYLPENI</sequence>
<dbReference type="GO" id="GO:0003700">
    <property type="term" value="F:DNA-binding transcription factor activity"/>
    <property type="evidence" value="ECO:0007669"/>
    <property type="project" value="TreeGrafter"/>
</dbReference>
<dbReference type="PANTHER" id="PTHR30146:SF152">
    <property type="entry name" value="TRANSCRIPTIONAL REGULATORY PROTEIN"/>
    <property type="match status" value="1"/>
</dbReference>
<name>A0A1G9KVK5_9HYPH</name>
<dbReference type="Gene3D" id="3.40.50.2300">
    <property type="match status" value="2"/>
</dbReference>
<dbReference type="CDD" id="cd01392">
    <property type="entry name" value="HTH_LacI"/>
    <property type="match status" value="1"/>
</dbReference>
<dbReference type="InterPro" id="IPR028082">
    <property type="entry name" value="Peripla_BP_I"/>
</dbReference>
<dbReference type="PANTHER" id="PTHR30146">
    <property type="entry name" value="LACI-RELATED TRANSCRIPTIONAL REPRESSOR"/>
    <property type="match status" value="1"/>
</dbReference>
<dbReference type="RefSeq" id="WP_091600622.1">
    <property type="nucleotide sequence ID" value="NZ_CP183375.1"/>
</dbReference>
<accession>A0A1G9KVK5</accession>
<gene>
    <name evidence="5" type="ORF">SAMN05428953_1439</name>
</gene>
<dbReference type="InterPro" id="IPR025997">
    <property type="entry name" value="SBP_2_dom"/>
</dbReference>
<evidence type="ECO:0000259" key="4">
    <source>
        <dbReference type="PROSITE" id="PS50932"/>
    </source>
</evidence>
<evidence type="ECO:0000313" key="5">
    <source>
        <dbReference type="EMBL" id="SDL53553.1"/>
    </source>
</evidence>
<keyword evidence="2" id="KW-0238">DNA-binding</keyword>
<dbReference type="Gene3D" id="1.10.260.40">
    <property type="entry name" value="lambda repressor-like DNA-binding domains"/>
    <property type="match status" value="1"/>
</dbReference>
<evidence type="ECO:0000256" key="3">
    <source>
        <dbReference type="ARBA" id="ARBA00023163"/>
    </source>
</evidence>
<keyword evidence="1" id="KW-0805">Transcription regulation</keyword>
<dbReference type="PROSITE" id="PS50932">
    <property type="entry name" value="HTH_LACI_2"/>
    <property type="match status" value="1"/>
</dbReference>
<evidence type="ECO:0000256" key="1">
    <source>
        <dbReference type="ARBA" id="ARBA00023015"/>
    </source>
</evidence>
<dbReference type="EMBL" id="FNEE01000043">
    <property type="protein sequence ID" value="SDL53553.1"/>
    <property type="molecule type" value="Genomic_DNA"/>
</dbReference>
<dbReference type="SMART" id="SM00354">
    <property type="entry name" value="HTH_LACI"/>
    <property type="match status" value="1"/>
</dbReference>
<reference evidence="6" key="1">
    <citation type="submission" date="2016-10" db="EMBL/GenBank/DDBJ databases">
        <authorList>
            <person name="Varghese N."/>
            <person name="Submissions S."/>
        </authorList>
    </citation>
    <scope>NUCLEOTIDE SEQUENCE [LARGE SCALE GENOMIC DNA]</scope>
    <source>
        <strain evidence="6">CGMCC 1.11022</strain>
    </source>
</reference>
<dbReference type="SUPFAM" id="SSF47413">
    <property type="entry name" value="lambda repressor-like DNA-binding domains"/>
    <property type="match status" value="1"/>
</dbReference>
<feature type="domain" description="HTH lacI-type" evidence="4">
    <location>
        <begin position="15"/>
        <end position="70"/>
    </location>
</feature>
<keyword evidence="3" id="KW-0804">Transcription</keyword>
<dbReference type="AlphaFoldDB" id="A0A1G9KVK5"/>
<dbReference type="InterPro" id="IPR000843">
    <property type="entry name" value="HTH_LacI"/>
</dbReference>
<dbReference type="CDD" id="cd06307">
    <property type="entry name" value="PBP1_sugar_binding"/>
    <property type="match status" value="1"/>
</dbReference>
<evidence type="ECO:0000313" key="6">
    <source>
        <dbReference type="Proteomes" id="UP000198894"/>
    </source>
</evidence>
<dbReference type="InterPro" id="IPR010982">
    <property type="entry name" value="Lambda_DNA-bd_dom_sf"/>
</dbReference>
<dbReference type="SUPFAM" id="SSF53822">
    <property type="entry name" value="Periplasmic binding protein-like I"/>
    <property type="match status" value="1"/>
</dbReference>
<organism evidence="5 6">
    <name type="scientific">Mesorhizobium muleiense</name>
    <dbReference type="NCBI Taxonomy" id="1004279"/>
    <lineage>
        <taxon>Bacteria</taxon>
        <taxon>Pseudomonadati</taxon>
        <taxon>Pseudomonadota</taxon>
        <taxon>Alphaproteobacteria</taxon>
        <taxon>Hyphomicrobiales</taxon>
        <taxon>Phyllobacteriaceae</taxon>
        <taxon>Mesorhizobium</taxon>
    </lineage>
</organism>
<dbReference type="PROSITE" id="PS00356">
    <property type="entry name" value="HTH_LACI_1"/>
    <property type="match status" value="1"/>
</dbReference>
<dbReference type="PRINTS" id="PR00036">
    <property type="entry name" value="HTHLACI"/>
</dbReference>
<dbReference type="Proteomes" id="UP000198894">
    <property type="component" value="Unassembled WGS sequence"/>
</dbReference>
<dbReference type="Pfam" id="PF13407">
    <property type="entry name" value="Peripla_BP_4"/>
    <property type="match status" value="1"/>
</dbReference>
<proteinExistence type="predicted"/>
<protein>
    <submittedName>
        <fullName evidence="5">LacI family transcriptional regulator</fullName>
    </submittedName>
</protein>
<dbReference type="Pfam" id="PF00356">
    <property type="entry name" value="LacI"/>
    <property type="match status" value="1"/>
</dbReference>
<keyword evidence="6" id="KW-1185">Reference proteome</keyword>
<evidence type="ECO:0000256" key="2">
    <source>
        <dbReference type="ARBA" id="ARBA00023125"/>
    </source>
</evidence>